<comment type="caution">
    <text evidence="9">The sequence shown here is derived from an EMBL/GenBank/DDBJ whole genome shotgun (WGS) entry which is preliminary data.</text>
</comment>
<evidence type="ECO:0000256" key="1">
    <source>
        <dbReference type="ARBA" id="ARBA00004370"/>
    </source>
</evidence>
<keyword evidence="10" id="KW-1185">Reference proteome</keyword>
<name>A0AAW0EYS9_9TRYP</name>
<dbReference type="PROSITE" id="PS50007">
    <property type="entry name" value="PIPLC_X_DOMAIN"/>
    <property type="match status" value="1"/>
</dbReference>
<comment type="similarity">
    <text evidence="2">Belongs to the glycerophosphoryl diester phosphodiesterase family.</text>
</comment>
<evidence type="ECO:0000256" key="7">
    <source>
        <dbReference type="ARBA" id="ARBA00023136"/>
    </source>
</evidence>
<evidence type="ECO:0000256" key="4">
    <source>
        <dbReference type="ARBA" id="ARBA00022801"/>
    </source>
</evidence>
<dbReference type="GO" id="GO:0008081">
    <property type="term" value="F:phosphoric diester hydrolase activity"/>
    <property type="evidence" value="ECO:0007669"/>
    <property type="project" value="InterPro"/>
</dbReference>
<proteinExistence type="inferred from homology"/>
<sequence>MRALAFIALAAGVYVVGAVCVVQIAGRSKRRKASLKKRFPYSLTNIAHRGGSLLGPENTLFTFTRAVRDGLCDMIELDVRESQDGEVVVCHDHTLERTCGPKYAGVSVANVVVGGDPSQTLPQSQRTIKLEFATQELSQFEASESVPVDDTTRICLLKEVLEMFPRVPLHVDIKDTSKPFVYAVLNLIALHNRESTTFIGSSSQQNQQFINDYFAEKGAEVRKRYRIFAGPRDFFRTHLLFYTGLLPFFSVNYDVFSIPVFTTTMKAGAVQHFGKVLGNVATFVLSSPVLWRYLESRGVAVIGWNFNDELDILQALGWPLNGVMSDDPLKVRRVMVENKDAVRLYVLGD</sequence>
<dbReference type="PROSITE" id="PS51704">
    <property type="entry name" value="GP_PDE"/>
    <property type="match status" value="1"/>
</dbReference>
<dbReference type="InterPro" id="IPR030395">
    <property type="entry name" value="GP_PDE_dom"/>
</dbReference>
<protein>
    <submittedName>
        <fullName evidence="9">Glycerophosphoryl diester phosphodiesterase</fullName>
    </submittedName>
</protein>
<dbReference type="Pfam" id="PF03009">
    <property type="entry name" value="GDPD"/>
    <property type="match status" value="1"/>
</dbReference>
<dbReference type="InterPro" id="IPR052271">
    <property type="entry name" value="GDPD-Related"/>
</dbReference>
<dbReference type="GO" id="GO:0016020">
    <property type="term" value="C:membrane"/>
    <property type="evidence" value="ECO:0007669"/>
    <property type="project" value="UniProtKB-SubCell"/>
</dbReference>
<keyword evidence="3" id="KW-0812">Transmembrane</keyword>
<evidence type="ECO:0000313" key="10">
    <source>
        <dbReference type="Proteomes" id="UP001430356"/>
    </source>
</evidence>
<dbReference type="PANTHER" id="PTHR42758:SF2">
    <property type="entry name" value="PHOSPHATIDYLGLYCEROL PHOSPHOLIPASE C"/>
    <property type="match status" value="1"/>
</dbReference>
<feature type="domain" description="GP-PDE" evidence="8">
    <location>
        <begin position="43"/>
        <end position="335"/>
    </location>
</feature>
<dbReference type="EMBL" id="JAECZO010000136">
    <property type="protein sequence ID" value="KAK7198177.1"/>
    <property type="molecule type" value="Genomic_DNA"/>
</dbReference>
<evidence type="ECO:0000313" key="9">
    <source>
        <dbReference type="EMBL" id="KAK7198177.1"/>
    </source>
</evidence>
<evidence type="ECO:0000256" key="3">
    <source>
        <dbReference type="ARBA" id="ARBA00022692"/>
    </source>
</evidence>
<organism evidence="9 10">
    <name type="scientific">Novymonas esmeraldas</name>
    <dbReference type="NCBI Taxonomy" id="1808958"/>
    <lineage>
        <taxon>Eukaryota</taxon>
        <taxon>Discoba</taxon>
        <taxon>Euglenozoa</taxon>
        <taxon>Kinetoplastea</taxon>
        <taxon>Metakinetoplastina</taxon>
        <taxon>Trypanosomatida</taxon>
        <taxon>Trypanosomatidae</taxon>
        <taxon>Novymonas</taxon>
    </lineage>
</organism>
<dbReference type="GO" id="GO:0005737">
    <property type="term" value="C:cytoplasm"/>
    <property type="evidence" value="ECO:0007669"/>
    <property type="project" value="UniProtKB-ARBA"/>
</dbReference>
<evidence type="ECO:0000259" key="8">
    <source>
        <dbReference type="PROSITE" id="PS51704"/>
    </source>
</evidence>
<dbReference type="PANTHER" id="PTHR42758">
    <property type="entry name" value="PHOSPHATIDYLGLYCEROL PHOSPHOLIPASE C"/>
    <property type="match status" value="1"/>
</dbReference>
<evidence type="ECO:0000256" key="2">
    <source>
        <dbReference type="ARBA" id="ARBA00007277"/>
    </source>
</evidence>
<evidence type="ECO:0000256" key="5">
    <source>
        <dbReference type="ARBA" id="ARBA00022989"/>
    </source>
</evidence>
<dbReference type="InterPro" id="IPR017946">
    <property type="entry name" value="PLC-like_Pdiesterase_TIM-brl"/>
</dbReference>
<reference evidence="9 10" key="1">
    <citation type="journal article" date="2021" name="MBio">
        <title>A New Model Trypanosomatid, Novymonas esmeraldas: Genomic Perception of Its 'Candidatus Pandoraea novymonadis' Endosymbiont.</title>
        <authorList>
            <person name="Zakharova A."/>
            <person name="Saura A."/>
            <person name="Butenko A."/>
            <person name="Podesvova L."/>
            <person name="Warmusova S."/>
            <person name="Kostygov A.Y."/>
            <person name="Nenarokova A."/>
            <person name="Lukes J."/>
            <person name="Opperdoes F.R."/>
            <person name="Yurchenko V."/>
        </authorList>
    </citation>
    <scope>NUCLEOTIDE SEQUENCE [LARGE SCALE GENOMIC DNA]</scope>
    <source>
        <strain evidence="9 10">E262AT.01</strain>
    </source>
</reference>
<keyword evidence="4" id="KW-0378">Hydrolase</keyword>
<dbReference type="GO" id="GO:0046475">
    <property type="term" value="P:glycerophospholipid catabolic process"/>
    <property type="evidence" value="ECO:0007669"/>
    <property type="project" value="TreeGrafter"/>
</dbReference>
<comment type="subcellular location">
    <subcellularLocation>
        <location evidence="1">Membrane</location>
    </subcellularLocation>
</comment>
<keyword evidence="6" id="KW-0443">Lipid metabolism</keyword>
<dbReference type="Proteomes" id="UP001430356">
    <property type="component" value="Unassembled WGS sequence"/>
</dbReference>
<gene>
    <name evidence="9" type="ORF">NESM_000774400</name>
</gene>
<evidence type="ECO:0000256" key="6">
    <source>
        <dbReference type="ARBA" id="ARBA00023098"/>
    </source>
</evidence>
<dbReference type="SUPFAM" id="SSF51695">
    <property type="entry name" value="PLC-like phosphodiesterases"/>
    <property type="match status" value="1"/>
</dbReference>
<dbReference type="AlphaFoldDB" id="A0AAW0EYS9"/>
<accession>A0AAW0EYS9</accession>
<keyword evidence="5" id="KW-1133">Transmembrane helix</keyword>
<keyword evidence="7" id="KW-0472">Membrane</keyword>
<dbReference type="Gene3D" id="3.20.20.190">
    <property type="entry name" value="Phosphatidylinositol (PI) phosphodiesterase"/>
    <property type="match status" value="1"/>
</dbReference>